<accession>A0ABP8N2W5</accession>
<keyword evidence="1" id="KW-0472">Membrane</keyword>
<dbReference type="EMBL" id="BAABHD010000030">
    <property type="protein sequence ID" value="GAA4458985.1"/>
    <property type="molecule type" value="Genomic_DNA"/>
</dbReference>
<reference evidence="3" key="1">
    <citation type="journal article" date="2019" name="Int. J. Syst. Evol. Microbiol.">
        <title>The Global Catalogue of Microorganisms (GCM) 10K type strain sequencing project: providing services to taxonomists for standard genome sequencing and annotation.</title>
        <authorList>
            <consortium name="The Broad Institute Genomics Platform"/>
            <consortium name="The Broad Institute Genome Sequencing Center for Infectious Disease"/>
            <person name="Wu L."/>
            <person name="Ma J."/>
        </authorList>
    </citation>
    <scope>NUCLEOTIDE SEQUENCE [LARGE SCALE GENOMIC DNA]</scope>
    <source>
        <strain evidence="3">JCM 17927</strain>
    </source>
</reference>
<keyword evidence="1" id="KW-0812">Transmembrane</keyword>
<feature type="transmembrane region" description="Helical" evidence="1">
    <location>
        <begin position="7"/>
        <end position="25"/>
    </location>
</feature>
<gene>
    <name evidence="2" type="ORF">GCM10023189_32060</name>
</gene>
<name>A0ABP8N2W5_9BACT</name>
<evidence type="ECO:0000313" key="3">
    <source>
        <dbReference type="Proteomes" id="UP001501175"/>
    </source>
</evidence>
<evidence type="ECO:0000313" key="2">
    <source>
        <dbReference type="EMBL" id="GAA4458985.1"/>
    </source>
</evidence>
<evidence type="ECO:0000256" key="1">
    <source>
        <dbReference type="SAM" id="Phobius"/>
    </source>
</evidence>
<sequence length="93" mass="10824">MKFLRFTTVICVTILLTGLCLYWLFSQTWSATNWLNYPIYVFGTIVSLIIGSFAGHIVIYLFQAGTWMYKVIQKAYTLTEEANYMEHTTNFNS</sequence>
<organism evidence="2 3">
    <name type="scientific">Nibrella saemangeumensis</name>
    <dbReference type="NCBI Taxonomy" id="1084526"/>
    <lineage>
        <taxon>Bacteria</taxon>
        <taxon>Pseudomonadati</taxon>
        <taxon>Bacteroidota</taxon>
        <taxon>Cytophagia</taxon>
        <taxon>Cytophagales</taxon>
        <taxon>Spirosomataceae</taxon>
        <taxon>Nibrella</taxon>
    </lineage>
</organism>
<protein>
    <submittedName>
        <fullName evidence="2">Uncharacterized protein</fullName>
    </submittedName>
</protein>
<dbReference type="Proteomes" id="UP001501175">
    <property type="component" value="Unassembled WGS sequence"/>
</dbReference>
<keyword evidence="3" id="KW-1185">Reference proteome</keyword>
<feature type="transmembrane region" description="Helical" evidence="1">
    <location>
        <begin position="37"/>
        <end position="62"/>
    </location>
</feature>
<comment type="caution">
    <text evidence="2">The sequence shown here is derived from an EMBL/GenBank/DDBJ whole genome shotgun (WGS) entry which is preliminary data.</text>
</comment>
<keyword evidence="1" id="KW-1133">Transmembrane helix</keyword>
<proteinExistence type="predicted"/>